<gene>
    <name evidence="3" type="ORF">RB653_008338</name>
</gene>
<dbReference type="EMBL" id="JAVFKY010000003">
    <property type="protein sequence ID" value="KAK5578665.1"/>
    <property type="molecule type" value="Genomic_DNA"/>
</dbReference>
<dbReference type="PANTHER" id="PTHR11937">
    <property type="entry name" value="ACTIN"/>
    <property type="match status" value="1"/>
</dbReference>
<dbReference type="Gene3D" id="3.30.420.40">
    <property type="match status" value="2"/>
</dbReference>
<dbReference type="InterPro" id="IPR043129">
    <property type="entry name" value="ATPase_NBD"/>
</dbReference>
<dbReference type="Proteomes" id="UP001344447">
    <property type="component" value="Unassembled WGS sequence"/>
</dbReference>
<reference evidence="3 4" key="1">
    <citation type="submission" date="2023-11" db="EMBL/GenBank/DDBJ databases">
        <title>Dfirmibasis_genome.</title>
        <authorList>
            <person name="Edelbroek B."/>
            <person name="Kjellin J."/>
            <person name="Jerlstrom-Hultqvist J."/>
            <person name="Soderbom F."/>
        </authorList>
    </citation>
    <scope>NUCLEOTIDE SEQUENCE [LARGE SCALE GENOMIC DNA]</scope>
    <source>
        <strain evidence="3 4">TNS-C-14</strain>
    </source>
</reference>
<evidence type="ECO:0000256" key="1">
    <source>
        <dbReference type="RuleBase" id="RU000487"/>
    </source>
</evidence>
<comment type="similarity">
    <text evidence="1">Belongs to the actin family.</text>
</comment>
<protein>
    <recommendedName>
        <fullName evidence="5">Actin-like protein</fullName>
    </recommendedName>
</protein>
<dbReference type="Pfam" id="PF00022">
    <property type="entry name" value="Actin"/>
    <property type="match status" value="1"/>
</dbReference>
<dbReference type="PRINTS" id="PR00190">
    <property type="entry name" value="ACTIN"/>
</dbReference>
<proteinExistence type="inferred from homology"/>
<dbReference type="FunFam" id="3.30.420.40:FF:000050">
    <property type="entry name" value="Actin, alpha skeletal muscle"/>
    <property type="match status" value="1"/>
</dbReference>
<dbReference type="SMART" id="SM00268">
    <property type="entry name" value="ACTIN"/>
    <property type="match status" value="1"/>
</dbReference>
<evidence type="ECO:0008006" key="5">
    <source>
        <dbReference type="Google" id="ProtNLM"/>
    </source>
</evidence>
<keyword evidence="2" id="KW-0175">Coiled coil</keyword>
<evidence type="ECO:0000313" key="3">
    <source>
        <dbReference type="EMBL" id="KAK5578665.1"/>
    </source>
</evidence>
<keyword evidence="4" id="KW-1185">Reference proteome</keyword>
<sequence>MNNPIIIDIGTKNIRVGYGGEEKPNETLLNLIGRPTTIKMIGVERKDYYAGSDINFITKRNHRLSLTCPIKRGMVDNWDDMEKILTRTLYYELKISPEENEILLTEQPMTSKKDHNKLMEIMFETFCTLSVSLMDQSMLSFYSSTTVSSPFENNSGLVVDIGDSVTNIVPFYNGIPLKEGIIRQEFGGNDIVNNLNYHYNQFSIPMENLYDIKEKFGYVSTMNNNKNSKDNNNNNSYQVSDGQTIQISDSDRKECGEYLFKPVINCYEVLPSSSSSSSSSPLEAIDSLIIKSINNACLSVNDSYDNIKNKLYNNILLCGGTTNFKGLIERLKSELEKKEEQRSINIKNNYNDYSSWLGGSKISLNKSNFISLDSYRENGLE</sequence>
<name>A0AAN7U064_9MYCE</name>
<dbReference type="Gene3D" id="3.90.640.10">
    <property type="entry name" value="Actin, Chain A, domain 4"/>
    <property type="match status" value="1"/>
</dbReference>
<organism evidence="3 4">
    <name type="scientific">Dictyostelium firmibasis</name>
    <dbReference type="NCBI Taxonomy" id="79012"/>
    <lineage>
        <taxon>Eukaryota</taxon>
        <taxon>Amoebozoa</taxon>
        <taxon>Evosea</taxon>
        <taxon>Eumycetozoa</taxon>
        <taxon>Dictyostelia</taxon>
        <taxon>Dictyosteliales</taxon>
        <taxon>Dictyosteliaceae</taxon>
        <taxon>Dictyostelium</taxon>
    </lineage>
</organism>
<evidence type="ECO:0000256" key="2">
    <source>
        <dbReference type="SAM" id="Coils"/>
    </source>
</evidence>
<accession>A0AAN7U064</accession>
<dbReference type="SUPFAM" id="SSF53067">
    <property type="entry name" value="Actin-like ATPase domain"/>
    <property type="match status" value="2"/>
</dbReference>
<evidence type="ECO:0000313" key="4">
    <source>
        <dbReference type="Proteomes" id="UP001344447"/>
    </source>
</evidence>
<dbReference type="InterPro" id="IPR004000">
    <property type="entry name" value="Actin"/>
</dbReference>
<feature type="coiled-coil region" evidence="2">
    <location>
        <begin position="321"/>
        <end position="348"/>
    </location>
</feature>
<comment type="caution">
    <text evidence="3">The sequence shown here is derived from an EMBL/GenBank/DDBJ whole genome shotgun (WGS) entry which is preliminary data.</text>
</comment>
<dbReference type="AlphaFoldDB" id="A0AAN7U064"/>